<dbReference type="InterPro" id="IPR036890">
    <property type="entry name" value="HATPase_C_sf"/>
</dbReference>
<keyword evidence="5" id="KW-0597">Phosphoprotein</keyword>
<evidence type="ECO:0000256" key="7">
    <source>
        <dbReference type="ARBA" id="ARBA00022692"/>
    </source>
</evidence>
<evidence type="ECO:0000313" key="17">
    <source>
        <dbReference type="EMBL" id="NOU98529.1"/>
    </source>
</evidence>
<evidence type="ECO:0000256" key="8">
    <source>
        <dbReference type="ARBA" id="ARBA00022741"/>
    </source>
</evidence>
<dbReference type="InterPro" id="IPR036097">
    <property type="entry name" value="HisK_dim/P_sf"/>
</dbReference>
<keyword evidence="7 14" id="KW-0812">Transmembrane</keyword>
<dbReference type="Pfam" id="PF00512">
    <property type="entry name" value="HisKA"/>
    <property type="match status" value="1"/>
</dbReference>
<keyword evidence="9" id="KW-0418">Kinase</keyword>
<dbReference type="InterPro" id="IPR004358">
    <property type="entry name" value="Sig_transdc_His_kin-like_C"/>
</dbReference>
<evidence type="ECO:0000256" key="11">
    <source>
        <dbReference type="ARBA" id="ARBA00022989"/>
    </source>
</evidence>
<dbReference type="EMBL" id="WHNZ01000007">
    <property type="protein sequence ID" value="NOU98529.1"/>
    <property type="molecule type" value="Genomic_DNA"/>
</dbReference>
<dbReference type="InterPro" id="IPR050398">
    <property type="entry name" value="HssS/ArlS-like"/>
</dbReference>
<evidence type="ECO:0000259" key="16">
    <source>
        <dbReference type="PROSITE" id="PS50885"/>
    </source>
</evidence>
<comment type="caution">
    <text evidence="17">The sequence shown here is derived from an EMBL/GenBank/DDBJ whole genome shotgun (WGS) entry which is preliminary data.</text>
</comment>
<dbReference type="Gene3D" id="1.10.287.130">
    <property type="match status" value="1"/>
</dbReference>
<dbReference type="PANTHER" id="PTHR45528:SF8">
    <property type="entry name" value="HISTIDINE KINASE"/>
    <property type="match status" value="1"/>
</dbReference>
<evidence type="ECO:0000256" key="4">
    <source>
        <dbReference type="ARBA" id="ARBA00022475"/>
    </source>
</evidence>
<dbReference type="PROSITE" id="PS50109">
    <property type="entry name" value="HIS_KIN"/>
    <property type="match status" value="1"/>
</dbReference>
<dbReference type="CDD" id="cd06225">
    <property type="entry name" value="HAMP"/>
    <property type="match status" value="1"/>
</dbReference>
<accession>A0ABX1ZIQ3</accession>
<protein>
    <recommendedName>
        <fullName evidence="3">histidine kinase</fullName>
        <ecNumber evidence="3">2.7.13.3</ecNumber>
    </recommendedName>
</protein>
<dbReference type="Proteomes" id="UP000618579">
    <property type="component" value="Unassembled WGS sequence"/>
</dbReference>
<evidence type="ECO:0000256" key="6">
    <source>
        <dbReference type="ARBA" id="ARBA00022679"/>
    </source>
</evidence>
<keyword evidence="12" id="KW-0902">Two-component regulatory system</keyword>
<dbReference type="PANTHER" id="PTHR45528">
    <property type="entry name" value="SENSOR HISTIDINE KINASE CPXA"/>
    <property type="match status" value="1"/>
</dbReference>
<dbReference type="SMART" id="SM00388">
    <property type="entry name" value="HisKA"/>
    <property type="match status" value="1"/>
</dbReference>
<gene>
    <name evidence="17" type="ORF">GC097_00615</name>
</gene>
<evidence type="ECO:0000256" key="13">
    <source>
        <dbReference type="ARBA" id="ARBA00023136"/>
    </source>
</evidence>
<evidence type="ECO:0000256" key="5">
    <source>
        <dbReference type="ARBA" id="ARBA00022553"/>
    </source>
</evidence>
<feature type="domain" description="Histidine kinase" evidence="15">
    <location>
        <begin position="127"/>
        <end position="346"/>
    </location>
</feature>
<dbReference type="PROSITE" id="PS50885">
    <property type="entry name" value="HAMP"/>
    <property type="match status" value="1"/>
</dbReference>
<keyword evidence="11 14" id="KW-1133">Transmembrane helix</keyword>
<dbReference type="SUPFAM" id="SSF55874">
    <property type="entry name" value="ATPase domain of HSP90 chaperone/DNA topoisomerase II/histidine kinase"/>
    <property type="match status" value="1"/>
</dbReference>
<dbReference type="SMART" id="SM00387">
    <property type="entry name" value="HATPase_c"/>
    <property type="match status" value="1"/>
</dbReference>
<dbReference type="EC" id="2.7.13.3" evidence="3"/>
<evidence type="ECO:0000256" key="10">
    <source>
        <dbReference type="ARBA" id="ARBA00022840"/>
    </source>
</evidence>
<dbReference type="Gene3D" id="6.10.340.10">
    <property type="match status" value="1"/>
</dbReference>
<evidence type="ECO:0000256" key="2">
    <source>
        <dbReference type="ARBA" id="ARBA00004651"/>
    </source>
</evidence>
<dbReference type="CDD" id="cd00082">
    <property type="entry name" value="HisKA"/>
    <property type="match status" value="1"/>
</dbReference>
<organism evidence="17 18">
    <name type="scientific">Paenibacillus planticolens</name>
    <dbReference type="NCBI Taxonomy" id="2654976"/>
    <lineage>
        <taxon>Bacteria</taxon>
        <taxon>Bacillati</taxon>
        <taxon>Bacillota</taxon>
        <taxon>Bacilli</taxon>
        <taxon>Bacillales</taxon>
        <taxon>Paenibacillaceae</taxon>
        <taxon>Paenibacillus</taxon>
    </lineage>
</organism>
<dbReference type="InterPro" id="IPR003661">
    <property type="entry name" value="HisK_dim/P_dom"/>
</dbReference>
<keyword evidence="4" id="KW-1003">Cell membrane</keyword>
<dbReference type="Pfam" id="PF00672">
    <property type="entry name" value="HAMP"/>
    <property type="match status" value="1"/>
</dbReference>
<proteinExistence type="predicted"/>
<keyword evidence="8" id="KW-0547">Nucleotide-binding</keyword>
<keyword evidence="18" id="KW-1185">Reference proteome</keyword>
<evidence type="ECO:0000256" key="1">
    <source>
        <dbReference type="ARBA" id="ARBA00000085"/>
    </source>
</evidence>
<dbReference type="SUPFAM" id="SSF158472">
    <property type="entry name" value="HAMP domain-like"/>
    <property type="match status" value="1"/>
</dbReference>
<name>A0ABX1ZIQ3_9BACL</name>
<evidence type="ECO:0000256" key="12">
    <source>
        <dbReference type="ARBA" id="ARBA00023012"/>
    </source>
</evidence>
<dbReference type="InterPro" id="IPR003594">
    <property type="entry name" value="HATPase_dom"/>
</dbReference>
<evidence type="ECO:0000313" key="18">
    <source>
        <dbReference type="Proteomes" id="UP000618579"/>
    </source>
</evidence>
<evidence type="ECO:0000256" key="9">
    <source>
        <dbReference type="ARBA" id="ARBA00022777"/>
    </source>
</evidence>
<evidence type="ECO:0000256" key="3">
    <source>
        <dbReference type="ARBA" id="ARBA00012438"/>
    </source>
</evidence>
<comment type="subcellular location">
    <subcellularLocation>
        <location evidence="2">Cell membrane</location>
        <topology evidence="2">Multi-pass membrane protein</topology>
    </subcellularLocation>
</comment>
<keyword evidence="13 14" id="KW-0472">Membrane</keyword>
<reference evidence="17 18" key="1">
    <citation type="submission" date="2019-10" db="EMBL/GenBank/DDBJ databases">
        <title>Description of Paenibacillus pedi sp. nov.</title>
        <authorList>
            <person name="Carlier A."/>
            <person name="Qi S."/>
        </authorList>
    </citation>
    <scope>NUCLEOTIDE SEQUENCE [LARGE SCALE GENOMIC DNA]</scope>
    <source>
        <strain evidence="17 18">LMG 31457</strain>
    </source>
</reference>
<dbReference type="Pfam" id="PF02518">
    <property type="entry name" value="HATPase_c"/>
    <property type="match status" value="1"/>
</dbReference>
<dbReference type="SMART" id="SM00304">
    <property type="entry name" value="HAMP"/>
    <property type="match status" value="1"/>
</dbReference>
<sequence length="346" mass="39994">MLNWNKNIRAKLFFLAVLSFFLAVFISIALDNFVAILVGTKTGLLLLIIAFVFFFFMFTRPIVRYLRTLTDGLMSIANGNLDCRVPLLRQDELGDVARNINYMADQLQSMMQRERQIESSKMELITNVSHDLRTPLTSMIGYLNLLNTDDYQNLDEHKRYINNALNKTQQLKKLIDDLFEYTHLTSGAARLSFQTIDIVGLLEQIIIEFEPIAKEYELTVEKVWELKQVYGTVDVEKFVRTIDNLLMNALKFSYKPGEITVLLSEREDHIYIAVENQGKPITKEQEQLLFERFYKAEPSRQDYQVPQGSGLGLSIAKNIVELHGGRMGLEHHEGHFIFFIEIPRVS</sequence>
<dbReference type="InterPro" id="IPR005467">
    <property type="entry name" value="His_kinase_dom"/>
</dbReference>
<keyword evidence="10" id="KW-0067">ATP-binding</keyword>
<comment type="catalytic activity">
    <reaction evidence="1">
        <text>ATP + protein L-histidine = ADP + protein N-phospho-L-histidine.</text>
        <dbReference type="EC" id="2.7.13.3"/>
    </reaction>
</comment>
<keyword evidence="6" id="KW-0808">Transferase</keyword>
<feature type="transmembrane region" description="Helical" evidence="14">
    <location>
        <begin position="12"/>
        <end position="30"/>
    </location>
</feature>
<dbReference type="PRINTS" id="PR00344">
    <property type="entry name" value="BCTRLSENSOR"/>
</dbReference>
<dbReference type="Gene3D" id="3.30.565.10">
    <property type="entry name" value="Histidine kinase-like ATPase, C-terminal domain"/>
    <property type="match status" value="1"/>
</dbReference>
<feature type="domain" description="HAMP" evidence="16">
    <location>
        <begin position="60"/>
        <end position="112"/>
    </location>
</feature>
<dbReference type="CDD" id="cd00075">
    <property type="entry name" value="HATPase"/>
    <property type="match status" value="1"/>
</dbReference>
<feature type="transmembrane region" description="Helical" evidence="14">
    <location>
        <begin position="36"/>
        <end position="58"/>
    </location>
</feature>
<dbReference type="InterPro" id="IPR003660">
    <property type="entry name" value="HAMP_dom"/>
</dbReference>
<evidence type="ECO:0000256" key="14">
    <source>
        <dbReference type="SAM" id="Phobius"/>
    </source>
</evidence>
<evidence type="ECO:0000259" key="15">
    <source>
        <dbReference type="PROSITE" id="PS50109"/>
    </source>
</evidence>
<dbReference type="SUPFAM" id="SSF47384">
    <property type="entry name" value="Homodimeric domain of signal transducing histidine kinase"/>
    <property type="match status" value="1"/>
</dbReference>